<proteinExistence type="predicted"/>
<dbReference type="Proteomes" id="UP001152531">
    <property type="component" value="Unassembled WGS sequence"/>
</dbReference>
<gene>
    <name evidence="1" type="ORF">CLIB1444_06S07294</name>
</gene>
<dbReference type="EMBL" id="CALSDN010000006">
    <property type="protein sequence ID" value="CAH6721664.1"/>
    <property type="molecule type" value="Genomic_DNA"/>
</dbReference>
<sequence length="72" mass="7995">MAEIPRSVLNKLIFFTGGMIIFPITSFFIIQYLFNNTLVSGGIAALVANVVLIGFIVVAFNEELPMDEKKEQ</sequence>
<comment type="caution">
    <text evidence="1">The sequence shown here is derived from an EMBL/GenBank/DDBJ whole genome shotgun (WGS) entry which is preliminary data.</text>
</comment>
<evidence type="ECO:0000313" key="2">
    <source>
        <dbReference type="Proteomes" id="UP001152531"/>
    </source>
</evidence>
<reference evidence="1" key="1">
    <citation type="submission" date="2022-06" db="EMBL/GenBank/DDBJ databases">
        <authorList>
            <person name="Legras J.-L."/>
            <person name="Devillers H."/>
            <person name="Grondin C."/>
        </authorList>
    </citation>
    <scope>NUCLEOTIDE SEQUENCE</scope>
    <source>
        <strain evidence="1">CLIB 1444</strain>
    </source>
</reference>
<name>A0ACA9YA75_9ASCO</name>
<evidence type="ECO:0000313" key="1">
    <source>
        <dbReference type="EMBL" id="CAH6721664.1"/>
    </source>
</evidence>
<protein>
    <submittedName>
        <fullName evidence="1">Vacuolar ATPase assembly integral membrane protein Vma21p</fullName>
    </submittedName>
</protein>
<organism evidence="1 2">
    <name type="scientific">[Candida] jaroonii</name>
    <dbReference type="NCBI Taxonomy" id="467808"/>
    <lineage>
        <taxon>Eukaryota</taxon>
        <taxon>Fungi</taxon>
        <taxon>Dikarya</taxon>
        <taxon>Ascomycota</taxon>
        <taxon>Saccharomycotina</taxon>
        <taxon>Pichiomycetes</taxon>
        <taxon>Debaryomycetaceae</taxon>
        <taxon>Yamadazyma</taxon>
    </lineage>
</organism>
<keyword evidence="2" id="KW-1185">Reference proteome</keyword>
<accession>A0ACA9YA75</accession>